<keyword evidence="1" id="KW-0805">Transcription regulation</keyword>
<dbReference type="EMBL" id="JAUHQA010000001">
    <property type="protein sequence ID" value="MDN4481099.1"/>
    <property type="molecule type" value="Genomic_DNA"/>
</dbReference>
<accession>A0ABT8GIK6</accession>
<evidence type="ECO:0000313" key="8">
    <source>
        <dbReference type="Proteomes" id="UP001172708"/>
    </source>
</evidence>
<dbReference type="PANTHER" id="PTHR30055">
    <property type="entry name" value="HTH-TYPE TRANSCRIPTIONAL REGULATOR RUTR"/>
    <property type="match status" value="1"/>
</dbReference>
<dbReference type="RefSeq" id="WP_301142617.1">
    <property type="nucleotide sequence ID" value="NZ_JAUHQA010000001.1"/>
</dbReference>
<keyword evidence="8" id="KW-1185">Reference proteome</keyword>
<protein>
    <submittedName>
        <fullName evidence="7">TetR/AcrR family transcriptional regulator</fullName>
    </submittedName>
</protein>
<dbReference type="Pfam" id="PF00440">
    <property type="entry name" value="TetR_N"/>
    <property type="match status" value="1"/>
</dbReference>
<dbReference type="SUPFAM" id="SSF46689">
    <property type="entry name" value="Homeodomain-like"/>
    <property type="match status" value="1"/>
</dbReference>
<proteinExistence type="predicted"/>
<feature type="domain" description="HTH tetR-type" evidence="6">
    <location>
        <begin position="22"/>
        <end position="81"/>
    </location>
</feature>
<comment type="caution">
    <text evidence="7">The sequence shown here is derived from an EMBL/GenBank/DDBJ whole genome shotgun (WGS) entry which is preliminary data.</text>
</comment>
<evidence type="ECO:0000259" key="6">
    <source>
        <dbReference type="PROSITE" id="PS50977"/>
    </source>
</evidence>
<gene>
    <name evidence="7" type="ORF">QQX02_09215</name>
</gene>
<evidence type="ECO:0000256" key="2">
    <source>
        <dbReference type="ARBA" id="ARBA00023125"/>
    </source>
</evidence>
<dbReference type="InterPro" id="IPR009057">
    <property type="entry name" value="Homeodomain-like_sf"/>
</dbReference>
<feature type="region of interest" description="Disordered" evidence="5">
    <location>
        <begin position="1"/>
        <end position="21"/>
    </location>
</feature>
<dbReference type="InterPro" id="IPR050109">
    <property type="entry name" value="HTH-type_TetR-like_transc_reg"/>
</dbReference>
<reference evidence="7" key="1">
    <citation type="submission" date="2023-06" db="EMBL/GenBank/DDBJ databases">
        <title>Egi l300058.</title>
        <authorList>
            <person name="Gao L."/>
            <person name="Fang B.-Z."/>
            <person name="Li W.-J."/>
        </authorList>
    </citation>
    <scope>NUCLEOTIDE SEQUENCE</scope>
    <source>
        <strain evidence="7">EGI L300058</strain>
    </source>
</reference>
<sequence>MTAPSTSAATPRPGRARPMAPDERRAMIVDAAIPLILEHGAEVTTRQIADAAGIAEGTVFRAFADKTELIDAAIARVMDPAAALEALSCIDPADPLPVKLDLIVAILHDRVSRAVAFMGALGPRDHARHRAGDHARHRPMLGEATEVVGALLEPDRDRIRVPIDTAIDFIRVLVFGTSMPFLRDADIDPASLSDFILRGIAAESE</sequence>
<evidence type="ECO:0000313" key="7">
    <source>
        <dbReference type="EMBL" id="MDN4481099.1"/>
    </source>
</evidence>
<evidence type="ECO:0000256" key="5">
    <source>
        <dbReference type="SAM" id="MobiDB-lite"/>
    </source>
</evidence>
<feature type="DNA-binding region" description="H-T-H motif" evidence="4">
    <location>
        <begin position="44"/>
        <end position="63"/>
    </location>
</feature>
<name>A0ABT8GIK6_9MICO</name>
<keyword evidence="2 4" id="KW-0238">DNA-binding</keyword>
<dbReference type="PRINTS" id="PR00455">
    <property type="entry name" value="HTHTETR"/>
</dbReference>
<evidence type="ECO:0000256" key="3">
    <source>
        <dbReference type="ARBA" id="ARBA00023163"/>
    </source>
</evidence>
<dbReference type="PROSITE" id="PS50977">
    <property type="entry name" value="HTH_TETR_2"/>
    <property type="match status" value="1"/>
</dbReference>
<dbReference type="Proteomes" id="UP001172708">
    <property type="component" value="Unassembled WGS sequence"/>
</dbReference>
<keyword evidence="3" id="KW-0804">Transcription</keyword>
<dbReference type="InterPro" id="IPR001647">
    <property type="entry name" value="HTH_TetR"/>
</dbReference>
<dbReference type="PANTHER" id="PTHR30055:SF234">
    <property type="entry name" value="HTH-TYPE TRANSCRIPTIONAL REGULATOR BETI"/>
    <property type="match status" value="1"/>
</dbReference>
<organism evidence="7 8">
    <name type="scientific">Demequina muriae</name>
    <dbReference type="NCBI Taxonomy" id="3051664"/>
    <lineage>
        <taxon>Bacteria</taxon>
        <taxon>Bacillati</taxon>
        <taxon>Actinomycetota</taxon>
        <taxon>Actinomycetes</taxon>
        <taxon>Micrococcales</taxon>
        <taxon>Demequinaceae</taxon>
        <taxon>Demequina</taxon>
    </lineage>
</organism>
<dbReference type="Gene3D" id="1.10.357.10">
    <property type="entry name" value="Tetracycline Repressor, domain 2"/>
    <property type="match status" value="1"/>
</dbReference>
<evidence type="ECO:0000256" key="4">
    <source>
        <dbReference type="PROSITE-ProRule" id="PRU00335"/>
    </source>
</evidence>
<evidence type="ECO:0000256" key="1">
    <source>
        <dbReference type="ARBA" id="ARBA00023015"/>
    </source>
</evidence>